<evidence type="ECO:0000313" key="2">
    <source>
        <dbReference type="Proteomes" id="UP000515160"/>
    </source>
</evidence>
<gene>
    <name evidence="3" type="primary">LOC127566294</name>
</gene>
<name>A0A9C6WEC6_DROAB</name>
<feature type="region of interest" description="Disordered" evidence="1">
    <location>
        <begin position="41"/>
        <end position="164"/>
    </location>
</feature>
<organism evidence="2 3">
    <name type="scientific">Drosophila albomicans</name>
    <name type="common">Fruit fly</name>
    <dbReference type="NCBI Taxonomy" id="7291"/>
    <lineage>
        <taxon>Eukaryota</taxon>
        <taxon>Metazoa</taxon>
        <taxon>Ecdysozoa</taxon>
        <taxon>Arthropoda</taxon>
        <taxon>Hexapoda</taxon>
        <taxon>Insecta</taxon>
        <taxon>Pterygota</taxon>
        <taxon>Neoptera</taxon>
        <taxon>Endopterygota</taxon>
        <taxon>Diptera</taxon>
        <taxon>Brachycera</taxon>
        <taxon>Muscomorpha</taxon>
        <taxon>Ephydroidea</taxon>
        <taxon>Drosophilidae</taxon>
        <taxon>Drosophila</taxon>
    </lineage>
</organism>
<reference evidence="3" key="1">
    <citation type="submission" date="2025-08" db="UniProtKB">
        <authorList>
            <consortium name="RefSeq"/>
        </authorList>
    </citation>
    <scope>IDENTIFICATION</scope>
    <source>
        <strain evidence="3">15112-1751.03</strain>
        <tissue evidence="3">Whole Adult</tissue>
    </source>
</reference>
<dbReference type="AlphaFoldDB" id="A0A9C6WEC6"/>
<evidence type="ECO:0000313" key="3">
    <source>
        <dbReference type="RefSeq" id="XP_051864280.1"/>
    </source>
</evidence>
<dbReference type="RefSeq" id="XP_051864280.1">
    <property type="nucleotide sequence ID" value="XM_052008320.1"/>
</dbReference>
<dbReference type="GeneID" id="127566294"/>
<sequence>MHIYNTYDAHRTHHYTQQLTWGQTTCCLTNPPTGKCNTLASSQRRRLEEKERQHSFNGSRPPSGSDYYHDQCYISPSGTTDNEAKNQLLPPEPRPANNNNNNNKTPRLQGDTTKSRDDEAPKSWIAANNTPLHADSKSAKPRTTANKRMPKKGSPAQKGRTFLA</sequence>
<accession>A0A9C6WEC6</accession>
<evidence type="ECO:0000256" key="1">
    <source>
        <dbReference type="SAM" id="MobiDB-lite"/>
    </source>
</evidence>
<feature type="compositionally biased region" description="Basic and acidic residues" evidence="1">
    <location>
        <begin position="45"/>
        <end position="54"/>
    </location>
</feature>
<keyword evidence="2" id="KW-1185">Reference proteome</keyword>
<protein>
    <submittedName>
        <fullName evidence="3">Uncharacterized protein LOC127566294</fullName>
    </submittedName>
</protein>
<dbReference type="Proteomes" id="UP000515160">
    <property type="component" value="Unplaced"/>
</dbReference>
<proteinExistence type="predicted"/>